<reference evidence="2" key="1">
    <citation type="submission" date="2020-01" db="EMBL/GenBank/DDBJ databases">
        <title>Insect and environment-associated Actinomycetes.</title>
        <authorList>
            <person name="Currrie C."/>
            <person name="Chevrette M."/>
            <person name="Carlson C."/>
            <person name="Stubbendieck R."/>
            <person name="Wendt-Pienkowski E."/>
        </authorList>
    </citation>
    <scope>NUCLEOTIDE SEQUENCE</scope>
    <source>
        <strain evidence="2">SID7499</strain>
    </source>
</reference>
<gene>
    <name evidence="2" type="ORF">G3M58_45145</name>
</gene>
<proteinExistence type="predicted"/>
<name>A0A6G3X7I7_9ACTN</name>
<dbReference type="EMBL" id="JAAGMN010004742">
    <property type="protein sequence ID" value="NEE13633.1"/>
    <property type="molecule type" value="Genomic_DNA"/>
</dbReference>
<dbReference type="AlphaFoldDB" id="A0A6G3X7I7"/>
<accession>A0A6G3X7I7</accession>
<sequence>MDTAPVPDGGEHGRPEPDTVGTLILDPGQQRPADRLGGEEQGVPLDRAGMRARRPERARVAGRVPVLVASSSRSCSAT</sequence>
<protein>
    <submittedName>
        <fullName evidence="2">Uncharacterized protein</fullName>
    </submittedName>
</protein>
<feature type="region of interest" description="Disordered" evidence="1">
    <location>
        <begin position="1"/>
        <end position="57"/>
    </location>
</feature>
<evidence type="ECO:0000313" key="2">
    <source>
        <dbReference type="EMBL" id="NEE13633.1"/>
    </source>
</evidence>
<organism evidence="2">
    <name type="scientific">Streptomyces sp. SID7499</name>
    <dbReference type="NCBI Taxonomy" id="2706086"/>
    <lineage>
        <taxon>Bacteria</taxon>
        <taxon>Bacillati</taxon>
        <taxon>Actinomycetota</taxon>
        <taxon>Actinomycetes</taxon>
        <taxon>Kitasatosporales</taxon>
        <taxon>Streptomycetaceae</taxon>
        <taxon>Streptomyces</taxon>
    </lineage>
</organism>
<comment type="caution">
    <text evidence="2">The sequence shown here is derived from an EMBL/GenBank/DDBJ whole genome shotgun (WGS) entry which is preliminary data.</text>
</comment>
<evidence type="ECO:0000256" key="1">
    <source>
        <dbReference type="SAM" id="MobiDB-lite"/>
    </source>
</evidence>